<feature type="compositionally biased region" description="Polar residues" evidence="3">
    <location>
        <begin position="476"/>
        <end position="512"/>
    </location>
</feature>
<feature type="compositionally biased region" description="Polar residues" evidence="3">
    <location>
        <begin position="1099"/>
        <end position="1121"/>
    </location>
</feature>
<feature type="region of interest" description="Disordered" evidence="3">
    <location>
        <begin position="63"/>
        <end position="124"/>
    </location>
</feature>
<dbReference type="Pfam" id="PF25779">
    <property type="entry name" value="Tubulin-bind_CPAP"/>
    <property type="match status" value="1"/>
</dbReference>
<feature type="coiled-coil region" evidence="2">
    <location>
        <begin position="16"/>
        <end position="51"/>
    </location>
</feature>
<feature type="region of interest" description="Disordered" evidence="3">
    <location>
        <begin position="158"/>
        <end position="288"/>
    </location>
</feature>
<proteinExistence type="inferred from homology"/>
<dbReference type="GO" id="GO:0060271">
    <property type="term" value="P:cilium assembly"/>
    <property type="evidence" value="ECO:0007669"/>
    <property type="project" value="TreeGrafter"/>
</dbReference>
<protein>
    <recommendedName>
        <fullName evidence="8">Centromere protein J C-terminal domain-containing protein</fullName>
    </recommendedName>
</protein>
<feature type="region of interest" description="Disordered" evidence="3">
    <location>
        <begin position="822"/>
        <end position="841"/>
    </location>
</feature>
<evidence type="ECO:0000259" key="4">
    <source>
        <dbReference type="Pfam" id="PF07202"/>
    </source>
</evidence>
<dbReference type="GO" id="GO:0005814">
    <property type="term" value="C:centriole"/>
    <property type="evidence" value="ECO:0007669"/>
    <property type="project" value="TreeGrafter"/>
</dbReference>
<comment type="similarity">
    <text evidence="1">Belongs to the TCP10 family.</text>
</comment>
<keyword evidence="7" id="KW-1185">Reference proteome</keyword>
<evidence type="ECO:0000259" key="5">
    <source>
        <dbReference type="Pfam" id="PF25779"/>
    </source>
</evidence>
<dbReference type="PANTHER" id="PTHR10331:SF6">
    <property type="entry name" value="SPINDLE ASSEMBLY ABNORMAL 4"/>
    <property type="match status" value="1"/>
</dbReference>
<dbReference type="InterPro" id="IPR047002">
    <property type="entry name" value="Tcp10_C_sf"/>
</dbReference>
<evidence type="ECO:0000256" key="2">
    <source>
        <dbReference type="SAM" id="Coils"/>
    </source>
</evidence>
<dbReference type="Pfam" id="PF07202">
    <property type="entry name" value="Tcp10_C"/>
    <property type="match status" value="4"/>
</dbReference>
<dbReference type="Gene3D" id="2.60.450.20">
    <property type="match status" value="1"/>
</dbReference>
<feature type="region of interest" description="Disordered" evidence="3">
    <location>
        <begin position="939"/>
        <end position="995"/>
    </location>
</feature>
<feature type="compositionally biased region" description="Polar residues" evidence="3">
    <location>
        <begin position="200"/>
        <end position="224"/>
    </location>
</feature>
<name>A0A6L2PXH8_COPFO</name>
<feature type="region of interest" description="Disordered" evidence="3">
    <location>
        <begin position="1099"/>
        <end position="1125"/>
    </location>
</feature>
<feature type="domain" description="Centromere protein J C-terminal" evidence="4">
    <location>
        <begin position="1221"/>
        <end position="1256"/>
    </location>
</feature>
<dbReference type="EMBL" id="BLKM01000687">
    <property type="protein sequence ID" value="GFG37239.1"/>
    <property type="molecule type" value="Genomic_DNA"/>
</dbReference>
<feature type="domain" description="Centromere protein J C-terminal" evidence="4">
    <location>
        <begin position="1185"/>
        <end position="1218"/>
    </location>
</feature>
<dbReference type="InterPro" id="IPR009852">
    <property type="entry name" value="CENPJ_C_dom"/>
</dbReference>
<feature type="compositionally biased region" description="Polar residues" evidence="3">
    <location>
        <begin position="941"/>
        <end position="962"/>
    </location>
</feature>
<dbReference type="GO" id="GO:0005813">
    <property type="term" value="C:centrosome"/>
    <property type="evidence" value="ECO:0007669"/>
    <property type="project" value="TreeGrafter"/>
</dbReference>
<feature type="compositionally biased region" description="Basic and acidic residues" evidence="3">
    <location>
        <begin position="246"/>
        <end position="261"/>
    </location>
</feature>
<dbReference type="OrthoDB" id="10252174at2759"/>
<dbReference type="FunFam" id="2.60.450.20:FF:000002">
    <property type="entry name" value="Spindle assembly abnormal 4"/>
    <property type="match status" value="1"/>
</dbReference>
<organism evidence="6 7">
    <name type="scientific">Coptotermes formosanus</name>
    <name type="common">Formosan subterranean termite</name>
    <dbReference type="NCBI Taxonomy" id="36987"/>
    <lineage>
        <taxon>Eukaryota</taxon>
        <taxon>Metazoa</taxon>
        <taxon>Ecdysozoa</taxon>
        <taxon>Arthropoda</taxon>
        <taxon>Hexapoda</taxon>
        <taxon>Insecta</taxon>
        <taxon>Pterygota</taxon>
        <taxon>Neoptera</taxon>
        <taxon>Polyneoptera</taxon>
        <taxon>Dictyoptera</taxon>
        <taxon>Blattodea</taxon>
        <taxon>Blattoidea</taxon>
        <taxon>Termitoidae</taxon>
        <taxon>Rhinotermitidae</taxon>
        <taxon>Coptotermes</taxon>
    </lineage>
</organism>
<dbReference type="Proteomes" id="UP000502823">
    <property type="component" value="Unassembled WGS sequence"/>
</dbReference>
<evidence type="ECO:0000256" key="3">
    <source>
        <dbReference type="SAM" id="MobiDB-lite"/>
    </source>
</evidence>
<dbReference type="InterPro" id="IPR026581">
    <property type="entry name" value="TCP10L/CENPJ"/>
</dbReference>
<dbReference type="GO" id="GO:0061511">
    <property type="term" value="P:centriole elongation"/>
    <property type="evidence" value="ECO:0007669"/>
    <property type="project" value="TreeGrafter"/>
</dbReference>
<evidence type="ECO:0008006" key="8">
    <source>
        <dbReference type="Google" id="ProtNLM"/>
    </source>
</evidence>
<feature type="compositionally biased region" description="Polar residues" evidence="3">
    <location>
        <begin position="263"/>
        <end position="274"/>
    </location>
</feature>
<dbReference type="InParanoid" id="A0A6L2PXH8"/>
<evidence type="ECO:0000256" key="1">
    <source>
        <dbReference type="ARBA" id="ARBA00005627"/>
    </source>
</evidence>
<feature type="domain" description="Centromere protein J C-terminal" evidence="4">
    <location>
        <begin position="1124"/>
        <end position="1144"/>
    </location>
</feature>
<dbReference type="InterPro" id="IPR058029">
    <property type="entry name" value="Tubulin-bd_CENPJ"/>
</dbReference>
<feature type="compositionally biased region" description="Low complexity" evidence="3">
    <location>
        <begin position="659"/>
        <end position="669"/>
    </location>
</feature>
<gene>
    <name evidence="6" type="ORF">Cfor_10934</name>
</gene>
<feature type="domain" description="CENPJ tubulin-binding region" evidence="5">
    <location>
        <begin position="144"/>
        <end position="191"/>
    </location>
</feature>
<sequence length="1306" mass="147805">MDFQHDYHAGIIMQKIEELREWQRQQQEKLIQQQEEQRLLLTNEHQRLYEAFGLQNIDTSHAQSSRSALSQGSNWLHSPNNKSPDEARESTAEESCSCSRNESPSNLHAKEVGKRSPHSSPMLLPVMKDSARGMRTLDETPVMSQTKDFHQLLQEKLEQYGDNDTTNNNEDKQRKPKKKFLKKGEGLARFRMKPIVLQSRGKSSGKGNVKSTFTNQPNNITKLSTPGDKSKKSASSSVTATNRSNAKKELSKNVIRSDKSHAGGSSKTLKSQYPRSAMPKLTLKSRETSQSVTTWADILQQQNMPGPKLQLYSDNHMMHQRTDLPQNGSANDSIEVSFLEKLKDADKRHKKEIEELKIFELLEQHAANSSFCSTSSLVARLMESSINSTPVKNQPIMTTHNYPTENLATSMLHSFSPTGHRDQEQMLSGSLHFHDKNTVSGYLPYGLDNAHIESSTVKKSLASDDHRFGVHDESRNPASEPTVTGSNRWESGREQTSLKTSNNSTRTNCGANSPCSKHLHVRFAETNEYKSISDGDTSLSSHGDTSRNTSYSHNHDDLKLENTNYATSTDSKLFQDDQAWSDDDCSCTSSEDGKSLSSMDQSLTVRQSPMIPIQHHAVNHEYQACGTKSNTDRCRAESDKSSYSLLNTCANADTHADDQNQTDTGGTTQSKRDGEIVFKSSLLRTRLEQLEKEIEIFRQENTTLQKKQKRHADEVVKFNKEKNEFQKKMQEEKEKMESLLQEERKKLNKEKSVFEKYCKDLRNQPTKQEREEIQALKQQLAELHEVVHKKDSRWSAAQVRTRDRLKQLEQENAQLKSEVEKLKKEKHQTKLVKSNTTRRRNGVSTTNVLQAINDHIAKIKPSDLEDSIIVHEVVPTRKIPASVLQQQNNLQHKQAKAKQSNDTKVNEWGDMGSKVYQTYLSIPDLNPTPSTGVLRVKGERTSQNIVTNHRVSNDSSQNSKVTAENELKSHNTSSDDVSCSSEEEDVEGNNRASTYVSSDKNRIHMAIYDAFHHANPIFPRKAYPENTSDTNSVPNTTPLELVQHLQNGENGDEAAQVHNNRHELITTSGVSEIICKSHDFSITDAEKEDVSLTQTACDNDTLSQQPDTPATQNSSTVSKLSPNREKVYPDGRKEIWYPNGNLKKISADGSLTKMIYYNGDVKETLSDGTLKYFYAETKTWHTTYTDGSEVLEFPDGQIERRQEDGTKEVTYPNATVRTCFPDGNEEWVFQDGLVVKVNSQLGEKVLLLPNGQREVHTKEHMRREYPDGTVKIVYPDGIQETRYANGRIRVKDKDGNLIMDSIMQRL</sequence>
<feature type="region of interest" description="Disordered" evidence="3">
    <location>
        <begin position="654"/>
        <end position="673"/>
    </location>
</feature>
<dbReference type="PANTHER" id="PTHR10331">
    <property type="entry name" value="T COMPLEX PROTEIN 10"/>
    <property type="match status" value="1"/>
</dbReference>
<feature type="compositionally biased region" description="Polar residues" evidence="3">
    <location>
        <begin position="93"/>
        <end position="106"/>
    </location>
</feature>
<feature type="domain" description="Centromere protein J C-terminal" evidence="4">
    <location>
        <begin position="1262"/>
        <end position="1290"/>
    </location>
</feature>
<feature type="compositionally biased region" description="Basic residues" evidence="3">
    <location>
        <begin position="824"/>
        <end position="841"/>
    </location>
</feature>
<evidence type="ECO:0000313" key="6">
    <source>
        <dbReference type="EMBL" id="GFG37239.1"/>
    </source>
</evidence>
<dbReference type="FunCoup" id="A0A6L2PXH8">
    <property type="interactions" value="30"/>
</dbReference>
<keyword evidence="2" id="KW-0175">Coiled coil</keyword>
<feature type="compositionally biased region" description="Polar residues" evidence="3">
    <location>
        <begin position="534"/>
        <end position="552"/>
    </location>
</feature>
<reference evidence="7" key="1">
    <citation type="submission" date="2020-01" db="EMBL/GenBank/DDBJ databases">
        <title>Draft genome sequence of the Termite Coptotermes fromosanus.</title>
        <authorList>
            <person name="Itakura S."/>
            <person name="Yosikawa Y."/>
            <person name="Umezawa K."/>
        </authorList>
    </citation>
    <scope>NUCLEOTIDE SEQUENCE [LARGE SCALE GENOMIC DNA]</scope>
</reference>
<dbReference type="GO" id="GO:0015631">
    <property type="term" value="F:tubulin binding"/>
    <property type="evidence" value="ECO:0007669"/>
    <property type="project" value="TreeGrafter"/>
</dbReference>
<feature type="region of interest" description="Disordered" evidence="3">
    <location>
        <begin position="467"/>
        <end position="512"/>
    </location>
</feature>
<feature type="region of interest" description="Disordered" evidence="3">
    <location>
        <begin position="531"/>
        <end position="556"/>
    </location>
</feature>
<evidence type="ECO:0000313" key="7">
    <source>
        <dbReference type="Proteomes" id="UP000502823"/>
    </source>
</evidence>
<accession>A0A6L2PXH8</accession>
<comment type="caution">
    <text evidence="6">The sequence shown here is derived from an EMBL/GenBank/DDBJ whole genome shotgun (WGS) entry which is preliminary data.</text>
</comment>
<feature type="compositionally biased region" description="Polar residues" evidence="3">
    <location>
        <begin position="63"/>
        <end position="82"/>
    </location>
</feature>